<reference evidence="1 2" key="1">
    <citation type="journal article" date="2021" name="BMC Biol.">
        <title>Horizontally acquired antibacterial genes associated with adaptive radiation of ladybird beetles.</title>
        <authorList>
            <person name="Li H.S."/>
            <person name="Tang X.F."/>
            <person name="Huang Y.H."/>
            <person name="Xu Z.Y."/>
            <person name="Chen M.L."/>
            <person name="Du X.Y."/>
            <person name="Qiu B.Y."/>
            <person name="Chen P.T."/>
            <person name="Zhang W."/>
            <person name="Slipinski A."/>
            <person name="Escalona H.E."/>
            <person name="Waterhouse R.M."/>
            <person name="Zwick A."/>
            <person name="Pang H."/>
        </authorList>
    </citation>
    <scope>NUCLEOTIDE SEQUENCE [LARGE SCALE GENOMIC DNA]</scope>
    <source>
        <strain evidence="1">SYSU2018</strain>
    </source>
</reference>
<dbReference type="Proteomes" id="UP001516400">
    <property type="component" value="Unassembled WGS sequence"/>
</dbReference>
<dbReference type="AlphaFoldDB" id="A0ABD2NYZ3"/>
<name>A0ABD2NYZ3_9CUCU</name>
<gene>
    <name evidence="1" type="ORF">HHI36_018004</name>
</gene>
<sequence>MAESQKHKFLAAELKKLTKDDLIDILIHKKLTNGSTKDLVNEFVNNQRDMNEIFIEKRKNLKSATCEQCCRLSTEVRSNKNNLELVSKLSLYLEKRTEEQVEVISFLRKEVYRGSFPGTPVLSF</sequence>
<keyword evidence="2" id="KW-1185">Reference proteome</keyword>
<dbReference type="EMBL" id="JABFTP020000165">
    <property type="protein sequence ID" value="KAL3283833.1"/>
    <property type="molecule type" value="Genomic_DNA"/>
</dbReference>
<comment type="caution">
    <text evidence="1">The sequence shown here is derived from an EMBL/GenBank/DDBJ whole genome shotgun (WGS) entry which is preliminary data.</text>
</comment>
<evidence type="ECO:0000313" key="1">
    <source>
        <dbReference type="EMBL" id="KAL3283833.1"/>
    </source>
</evidence>
<protein>
    <submittedName>
        <fullName evidence="1">Uncharacterized protein</fullName>
    </submittedName>
</protein>
<evidence type="ECO:0000313" key="2">
    <source>
        <dbReference type="Proteomes" id="UP001516400"/>
    </source>
</evidence>
<proteinExistence type="predicted"/>
<accession>A0ABD2NYZ3</accession>
<organism evidence="1 2">
    <name type="scientific">Cryptolaemus montrouzieri</name>
    <dbReference type="NCBI Taxonomy" id="559131"/>
    <lineage>
        <taxon>Eukaryota</taxon>
        <taxon>Metazoa</taxon>
        <taxon>Ecdysozoa</taxon>
        <taxon>Arthropoda</taxon>
        <taxon>Hexapoda</taxon>
        <taxon>Insecta</taxon>
        <taxon>Pterygota</taxon>
        <taxon>Neoptera</taxon>
        <taxon>Endopterygota</taxon>
        <taxon>Coleoptera</taxon>
        <taxon>Polyphaga</taxon>
        <taxon>Cucujiformia</taxon>
        <taxon>Coccinelloidea</taxon>
        <taxon>Coccinellidae</taxon>
        <taxon>Scymninae</taxon>
        <taxon>Scymnini</taxon>
        <taxon>Cryptolaemus</taxon>
    </lineage>
</organism>